<evidence type="ECO:0000256" key="1">
    <source>
        <dbReference type="SAM" id="MobiDB-lite"/>
    </source>
</evidence>
<dbReference type="Proteomes" id="UP000010809">
    <property type="component" value="Chromosome"/>
</dbReference>
<protein>
    <submittedName>
        <fullName evidence="2">Uncharacterized protein</fullName>
    </submittedName>
</protein>
<sequence>MRHSDYSGMADRRPAIGRAAPNSTVYMNEPRRVRIFPDLCRRPGPISRRNGG</sequence>
<reference evidence="2" key="1">
    <citation type="submission" date="2015-12" db="EMBL/GenBank/DDBJ databases">
        <authorList>
            <person name="Tikhonova T.V."/>
            <person name="Pavlov A.R."/>
            <person name="Beletsky A.V."/>
            <person name="Mardanov A.V."/>
            <person name="Sorokin D.Y."/>
            <person name="Ravin N.V."/>
            <person name="Popov V.O."/>
        </authorList>
    </citation>
    <scope>NUCLEOTIDE SEQUENCE</scope>
    <source>
        <strain evidence="2">DSM 14787</strain>
    </source>
</reference>
<keyword evidence="3" id="KW-1185">Reference proteome</keyword>
<gene>
    <name evidence="2" type="ordered locus">TVNIR_3768</name>
</gene>
<evidence type="ECO:0000313" key="3">
    <source>
        <dbReference type="Proteomes" id="UP000010809"/>
    </source>
</evidence>
<dbReference type="KEGG" id="tni:TVNIR_3768"/>
<name>L0E2H3_THIND</name>
<accession>L0E2H3</accession>
<feature type="region of interest" description="Disordered" evidence="1">
    <location>
        <begin position="1"/>
        <end position="23"/>
    </location>
</feature>
<proteinExistence type="predicted"/>
<dbReference type="HOGENOM" id="CLU_3085800_0_0_6"/>
<dbReference type="EMBL" id="CP003989">
    <property type="protein sequence ID" value="AGA35395.1"/>
    <property type="molecule type" value="Genomic_DNA"/>
</dbReference>
<dbReference type="AlphaFoldDB" id="L0E2H3"/>
<evidence type="ECO:0000313" key="2">
    <source>
        <dbReference type="EMBL" id="AGA35395.1"/>
    </source>
</evidence>
<dbReference type="PATRIC" id="fig|1255043.3.peg.3803"/>
<organism evidence="2 3">
    <name type="scientific">Thioalkalivibrio nitratireducens (strain DSM 14787 / UNIQEM 213 / ALEN2)</name>
    <dbReference type="NCBI Taxonomy" id="1255043"/>
    <lineage>
        <taxon>Bacteria</taxon>
        <taxon>Pseudomonadati</taxon>
        <taxon>Pseudomonadota</taxon>
        <taxon>Gammaproteobacteria</taxon>
        <taxon>Chromatiales</taxon>
        <taxon>Ectothiorhodospiraceae</taxon>
        <taxon>Thioalkalivibrio</taxon>
    </lineage>
</organism>